<evidence type="ECO:0000256" key="1">
    <source>
        <dbReference type="SAM" id="MobiDB-lite"/>
    </source>
</evidence>
<protein>
    <recommendedName>
        <fullName evidence="4">BTB domain-containing protein</fullName>
    </recommendedName>
</protein>
<name>A0ABR4PB53_9HELO</name>
<proteinExistence type="predicted"/>
<accession>A0ABR4PB53</accession>
<evidence type="ECO:0000313" key="2">
    <source>
        <dbReference type="EMBL" id="KAL3420522.1"/>
    </source>
</evidence>
<dbReference type="Proteomes" id="UP001629113">
    <property type="component" value="Unassembled WGS sequence"/>
</dbReference>
<dbReference type="EMBL" id="JBFCZG010000006">
    <property type="protein sequence ID" value="KAL3420522.1"/>
    <property type="molecule type" value="Genomic_DNA"/>
</dbReference>
<evidence type="ECO:0008006" key="4">
    <source>
        <dbReference type="Google" id="ProtNLM"/>
    </source>
</evidence>
<evidence type="ECO:0000313" key="3">
    <source>
        <dbReference type="Proteomes" id="UP001629113"/>
    </source>
</evidence>
<feature type="region of interest" description="Disordered" evidence="1">
    <location>
        <begin position="39"/>
        <end position="72"/>
    </location>
</feature>
<sequence>MAQLRIEERLIGIPSDEVEVIDPDGDVILQLQKILHTEESITSQSPSEPDDHQEPEAHTMNNAATDGRAHELEREGDLVLERTVKIDLRVSSRHLMLASQVFHAMLDANKFAEGNTLRSQGSLTIPLEDDPETLIILMHIVHGMTRKVPRFVALDTLTKLAKLVDYYRLHEVVELFSDTWVASLQEEAFPQSYTPDVVPWLFISWVFHKEDAFLKLTKILICECDSKSIDDIDYEDIPIPLPITTKIQEYRINAIGTVLTVLYNYIATYSTATIICSRGAQACDANMLGSLIKSSAVAEIWPPPDAPYHDISFNSLAIQVQEMQIFDICTRGDRYNSFSHGVRDTIQASLSSVEDQFQGLCLDSFLPRSQTSENKGSAKVENR</sequence>
<keyword evidence="3" id="KW-1185">Reference proteome</keyword>
<dbReference type="Gene3D" id="3.30.710.10">
    <property type="entry name" value="Potassium Channel Kv1.1, Chain A"/>
    <property type="match status" value="1"/>
</dbReference>
<gene>
    <name evidence="2" type="ORF">PVAG01_06967</name>
</gene>
<organism evidence="2 3">
    <name type="scientific">Phlyctema vagabunda</name>
    <dbReference type="NCBI Taxonomy" id="108571"/>
    <lineage>
        <taxon>Eukaryota</taxon>
        <taxon>Fungi</taxon>
        <taxon>Dikarya</taxon>
        <taxon>Ascomycota</taxon>
        <taxon>Pezizomycotina</taxon>
        <taxon>Leotiomycetes</taxon>
        <taxon>Helotiales</taxon>
        <taxon>Dermateaceae</taxon>
        <taxon>Phlyctema</taxon>
    </lineage>
</organism>
<comment type="caution">
    <text evidence="2">The sequence shown here is derived from an EMBL/GenBank/DDBJ whole genome shotgun (WGS) entry which is preliminary data.</text>
</comment>
<reference evidence="2 3" key="1">
    <citation type="submission" date="2024-06" db="EMBL/GenBank/DDBJ databases">
        <title>Complete genome of Phlyctema vagabunda strain 19-DSS-EL-015.</title>
        <authorList>
            <person name="Fiorenzani C."/>
        </authorList>
    </citation>
    <scope>NUCLEOTIDE SEQUENCE [LARGE SCALE GENOMIC DNA]</scope>
    <source>
        <strain evidence="2 3">19-DSS-EL-015</strain>
    </source>
</reference>
<dbReference type="InterPro" id="IPR011333">
    <property type="entry name" value="SKP1/BTB/POZ_sf"/>
</dbReference>